<sequence length="156" mass="17372">MENTCKAEETETPVTGIFQIPGEPAIVINGLPPRGDPRDSALPACEIASDAKLHDNTGFGEWLVGREVQKLFGGQYYAGKVTEFDEEMGWYRVVYQDGDSEDLEWRELEEVLCPLDITIPLKSIAEKIIRRQQKYVQKPTKPGTSGKNLGVTNMLG</sequence>
<dbReference type="Pfam" id="PF21743">
    <property type="entry name" value="PTM_DIR17_Tudor"/>
    <property type="match status" value="1"/>
</dbReference>
<comment type="caution">
    <text evidence="3">The sequence shown here is derived from an EMBL/GenBank/DDBJ whole genome shotgun (WGS) entry which is preliminary data.</text>
</comment>
<feature type="domain" description="PTM/DIR17-like Tudor" evidence="2">
    <location>
        <begin position="65"/>
        <end position="112"/>
    </location>
</feature>
<feature type="compositionally biased region" description="Polar residues" evidence="1">
    <location>
        <begin position="142"/>
        <end position="156"/>
    </location>
</feature>
<dbReference type="Gene3D" id="2.30.30.140">
    <property type="match status" value="1"/>
</dbReference>
<dbReference type="PANTHER" id="PTHR37384">
    <property type="entry name" value="OS01G0835600 PROTEIN"/>
    <property type="match status" value="1"/>
</dbReference>
<dbReference type="CDD" id="cd20401">
    <property type="entry name" value="Tudor_AtPTM-like"/>
    <property type="match status" value="1"/>
</dbReference>
<dbReference type="Proteomes" id="UP001630127">
    <property type="component" value="Unassembled WGS sequence"/>
</dbReference>
<dbReference type="PANTHER" id="PTHR37384:SF1">
    <property type="entry name" value="OS01G0835600 PROTEIN"/>
    <property type="match status" value="1"/>
</dbReference>
<gene>
    <name evidence="3" type="ORF">ACH5RR_002809</name>
</gene>
<feature type="region of interest" description="Disordered" evidence="1">
    <location>
        <begin position="136"/>
        <end position="156"/>
    </location>
</feature>
<proteinExistence type="predicted"/>
<accession>A0ABD3ATC2</accession>
<dbReference type="AlphaFoldDB" id="A0ABD3ATC2"/>
<protein>
    <recommendedName>
        <fullName evidence="2">PTM/DIR17-like Tudor domain-containing protein</fullName>
    </recommendedName>
</protein>
<evidence type="ECO:0000313" key="3">
    <source>
        <dbReference type="EMBL" id="KAL3534348.1"/>
    </source>
</evidence>
<name>A0ABD3ATC2_9GENT</name>
<evidence type="ECO:0000313" key="4">
    <source>
        <dbReference type="Proteomes" id="UP001630127"/>
    </source>
</evidence>
<evidence type="ECO:0000259" key="2">
    <source>
        <dbReference type="Pfam" id="PF21743"/>
    </source>
</evidence>
<organism evidence="3 4">
    <name type="scientific">Cinchona calisaya</name>
    <dbReference type="NCBI Taxonomy" id="153742"/>
    <lineage>
        <taxon>Eukaryota</taxon>
        <taxon>Viridiplantae</taxon>
        <taxon>Streptophyta</taxon>
        <taxon>Embryophyta</taxon>
        <taxon>Tracheophyta</taxon>
        <taxon>Spermatophyta</taxon>
        <taxon>Magnoliopsida</taxon>
        <taxon>eudicotyledons</taxon>
        <taxon>Gunneridae</taxon>
        <taxon>Pentapetalae</taxon>
        <taxon>asterids</taxon>
        <taxon>lamiids</taxon>
        <taxon>Gentianales</taxon>
        <taxon>Rubiaceae</taxon>
        <taxon>Cinchonoideae</taxon>
        <taxon>Cinchoneae</taxon>
        <taxon>Cinchona</taxon>
    </lineage>
</organism>
<keyword evidence="4" id="KW-1185">Reference proteome</keyword>
<dbReference type="InterPro" id="IPR047365">
    <property type="entry name" value="Tudor_AtPTM-like"/>
</dbReference>
<reference evidence="3 4" key="1">
    <citation type="submission" date="2024-11" db="EMBL/GenBank/DDBJ databases">
        <title>A near-complete genome assembly of Cinchona calisaya.</title>
        <authorList>
            <person name="Lian D.C."/>
            <person name="Zhao X.W."/>
            <person name="Wei L."/>
        </authorList>
    </citation>
    <scope>NUCLEOTIDE SEQUENCE [LARGE SCALE GENOMIC DNA]</scope>
    <source>
        <tissue evidence="3">Nenye</tissue>
    </source>
</reference>
<dbReference type="EMBL" id="JBJUIK010000002">
    <property type="protein sequence ID" value="KAL3534348.1"/>
    <property type="molecule type" value="Genomic_DNA"/>
</dbReference>
<evidence type="ECO:0000256" key="1">
    <source>
        <dbReference type="SAM" id="MobiDB-lite"/>
    </source>
</evidence>